<dbReference type="InterPro" id="IPR023393">
    <property type="entry name" value="START-like_dom_sf"/>
</dbReference>
<evidence type="ECO:0000313" key="1">
    <source>
        <dbReference type="EMBL" id="GAA5148760.1"/>
    </source>
</evidence>
<keyword evidence="2" id="KW-1185">Reference proteome</keyword>
<name>A0ABP9PLS0_9ACTN</name>
<dbReference type="Gene3D" id="3.30.530.20">
    <property type="match status" value="1"/>
</dbReference>
<dbReference type="RefSeq" id="WP_345458468.1">
    <property type="nucleotide sequence ID" value="NZ_BAABKG010000003.1"/>
</dbReference>
<evidence type="ECO:0000313" key="2">
    <source>
        <dbReference type="Proteomes" id="UP001500221"/>
    </source>
</evidence>
<dbReference type="SUPFAM" id="SSF55961">
    <property type="entry name" value="Bet v1-like"/>
    <property type="match status" value="1"/>
</dbReference>
<gene>
    <name evidence="1" type="ORF">GCM10023340_23060</name>
</gene>
<reference evidence="2" key="1">
    <citation type="journal article" date="2019" name="Int. J. Syst. Evol. Microbiol.">
        <title>The Global Catalogue of Microorganisms (GCM) 10K type strain sequencing project: providing services to taxonomists for standard genome sequencing and annotation.</title>
        <authorList>
            <consortium name="The Broad Institute Genomics Platform"/>
            <consortium name="The Broad Institute Genome Sequencing Center for Infectious Disease"/>
            <person name="Wu L."/>
            <person name="Ma J."/>
        </authorList>
    </citation>
    <scope>NUCLEOTIDE SEQUENCE [LARGE SCALE GENOMIC DNA]</scope>
    <source>
        <strain evidence="2">JCM 18459</strain>
    </source>
</reference>
<proteinExistence type="predicted"/>
<protein>
    <submittedName>
        <fullName evidence="1">SRPBCC family protein</fullName>
    </submittedName>
</protein>
<accession>A0ABP9PLS0</accession>
<organism evidence="1 2">
    <name type="scientific">Nocardioides marinquilinus</name>
    <dbReference type="NCBI Taxonomy" id="1210400"/>
    <lineage>
        <taxon>Bacteria</taxon>
        <taxon>Bacillati</taxon>
        <taxon>Actinomycetota</taxon>
        <taxon>Actinomycetes</taxon>
        <taxon>Propionibacteriales</taxon>
        <taxon>Nocardioidaceae</taxon>
        <taxon>Nocardioides</taxon>
    </lineage>
</organism>
<sequence>MPTVTRTFTVEPAPATVIDYLKDFSHAEEWDPGTESCTRQDAGPVQVGSTFHNVSKIAGVTTELTYRLEELTPSLVKFRGENDSAETTDTITVTPSGTGSEIHYEAVIEAKGTAGKLAEPVMKLLFERIGTKTEKQMTEVLNRLTPGPASPA</sequence>
<comment type="caution">
    <text evidence="1">The sequence shown here is derived from an EMBL/GenBank/DDBJ whole genome shotgun (WGS) entry which is preliminary data.</text>
</comment>
<dbReference type="Pfam" id="PF10604">
    <property type="entry name" value="Polyketide_cyc2"/>
    <property type="match status" value="1"/>
</dbReference>
<dbReference type="InterPro" id="IPR019587">
    <property type="entry name" value="Polyketide_cyclase/dehydratase"/>
</dbReference>
<dbReference type="Proteomes" id="UP001500221">
    <property type="component" value="Unassembled WGS sequence"/>
</dbReference>
<dbReference type="EMBL" id="BAABKG010000003">
    <property type="protein sequence ID" value="GAA5148760.1"/>
    <property type="molecule type" value="Genomic_DNA"/>
</dbReference>